<evidence type="ECO:0000256" key="3">
    <source>
        <dbReference type="ARBA" id="ARBA00022833"/>
    </source>
</evidence>
<gene>
    <name evidence="8" type="primary">LOC128201331</name>
</gene>
<evidence type="ECO:0000256" key="1">
    <source>
        <dbReference type="ARBA" id="ARBA00022723"/>
    </source>
</evidence>
<sequence length="353" mass="40346">MPLVSNIWGCCSGESSNKDEKFINCNGCKRSYHFLCLSIDEIGKDSRIFRIWKCPGCLNQTPKSLRSDSTPVCNSSTPRVSKRPALNSPSPIGMSATKEDMRSIIQEVIKEEFSAMIERINTSMINTIIEHMEPIKREISDIVHSIDLINKRFEEIECEQSTLNRIVKDVQEENTILRSTVSDLNQRFNLIEQQSRANNLEIQCMPENKHENIYTIVKQLGEVVGCEVNETDIVHCSRIAKIKSASDRPRSIVIQLASPRIRDRLLAAVIKFNKSNPQNRLNSTHFGFKTKKSPIYIVEHLSPSNKALHAATRHKAKEKGYKYVWVRGGRIFVRKNEEAGYVFIRNLDTLEIL</sequence>
<dbReference type="Pfam" id="PF25298">
    <property type="entry name" value="Baculo_FP_2nd"/>
    <property type="match status" value="1"/>
</dbReference>
<keyword evidence="7" id="KW-1185">Reference proteome</keyword>
<dbReference type="InterPro" id="IPR013083">
    <property type="entry name" value="Znf_RING/FYVE/PHD"/>
</dbReference>
<dbReference type="Gene3D" id="3.30.40.10">
    <property type="entry name" value="Zinc/RING finger domain, C3HC4 (zinc finger)"/>
    <property type="match status" value="1"/>
</dbReference>
<evidence type="ECO:0000259" key="5">
    <source>
        <dbReference type="Pfam" id="PF00628"/>
    </source>
</evidence>
<dbReference type="Proteomes" id="UP001652740">
    <property type="component" value="Unplaced"/>
</dbReference>
<dbReference type="SUPFAM" id="SSF57903">
    <property type="entry name" value="FYVE/PHD zinc finger"/>
    <property type="match status" value="1"/>
</dbReference>
<dbReference type="InterPro" id="IPR011011">
    <property type="entry name" value="Znf_FYVE_PHD"/>
</dbReference>
<dbReference type="CDD" id="cd15517">
    <property type="entry name" value="PHD_TCF19_like"/>
    <property type="match status" value="1"/>
</dbReference>
<organism evidence="7 8">
    <name type="scientific">Galleria mellonella</name>
    <name type="common">Greater wax moth</name>
    <dbReference type="NCBI Taxonomy" id="7137"/>
    <lineage>
        <taxon>Eukaryota</taxon>
        <taxon>Metazoa</taxon>
        <taxon>Ecdysozoa</taxon>
        <taxon>Arthropoda</taxon>
        <taxon>Hexapoda</taxon>
        <taxon>Insecta</taxon>
        <taxon>Pterygota</taxon>
        <taxon>Neoptera</taxon>
        <taxon>Endopterygota</taxon>
        <taxon>Lepidoptera</taxon>
        <taxon>Glossata</taxon>
        <taxon>Ditrysia</taxon>
        <taxon>Pyraloidea</taxon>
        <taxon>Pyralidae</taxon>
        <taxon>Galleriinae</taxon>
        <taxon>Galleria</taxon>
    </lineage>
</organism>
<keyword evidence="1" id="KW-0479">Metal-binding</keyword>
<dbReference type="Pfam" id="PF00628">
    <property type="entry name" value="PHD"/>
    <property type="match status" value="1"/>
</dbReference>
<keyword evidence="2" id="KW-0863">Zinc-finger</keyword>
<feature type="domain" description="FP protein C-terminal" evidence="6">
    <location>
        <begin position="303"/>
        <end position="351"/>
    </location>
</feature>
<evidence type="ECO:0000313" key="8">
    <source>
        <dbReference type="RefSeq" id="XP_052753969.1"/>
    </source>
</evidence>
<dbReference type="GeneID" id="128201331"/>
<evidence type="ECO:0000313" key="7">
    <source>
        <dbReference type="Proteomes" id="UP001652740"/>
    </source>
</evidence>
<feature type="compositionally biased region" description="Polar residues" evidence="4">
    <location>
        <begin position="68"/>
        <end position="79"/>
    </location>
</feature>
<evidence type="ECO:0000256" key="2">
    <source>
        <dbReference type="ARBA" id="ARBA00022771"/>
    </source>
</evidence>
<protein>
    <submittedName>
        <fullName evidence="8">Uncharacterized protein LOC128201331</fullName>
    </submittedName>
</protein>
<evidence type="ECO:0000256" key="4">
    <source>
        <dbReference type="SAM" id="MobiDB-lite"/>
    </source>
</evidence>
<dbReference type="InterPro" id="IPR019787">
    <property type="entry name" value="Znf_PHD-finger"/>
</dbReference>
<dbReference type="InterPro" id="IPR057251">
    <property type="entry name" value="FP_C"/>
</dbReference>
<feature type="region of interest" description="Disordered" evidence="4">
    <location>
        <begin position="68"/>
        <end position="93"/>
    </location>
</feature>
<reference evidence="8" key="1">
    <citation type="submission" date="2025-08" db="UniProtKB">
        <authorList>
            <consortium name="RefSeq"/>
        </authorList>
    </citation>
    <scope>IDENTIFICATION</scope>
    <source>
        <tissue evidence="8">Whole larvae</tissue>
    </source>
</reference>
<proteinExistence type="predicted"/>
<accession>A0ABM3MRY7</accession>
<feature type="domain" description="PHD-type" evidence="5">
    <location>
        <begin position="10"/>
        <end position="57"/>
    </location>
</feature>
<dbReference type="RefSeq" id="XP_052753969.1">
    <property type="nucleotide sequence ID" value="XM_052898009.1"/>
</dbReference>
<name>A0ABM3MRY7_GALME</name>
<evidence type="ECO:0000259" key="6">
    <source>
        <dbReference type="Pfam" id="PF25298"/>
    </source>
</evidence>
<keyword evidence="3" id="KW-0862">Zinc</keyword>